<keyword evidence="8" id="KW-1185">Reference proteome</keyword>
<dbReference type="PROSITE" id="PS51012">
    <property type="entry name" value="ABC_TM2"/>
    <property type="match status" value="1"/>
</dbReference>
<dbReference type="Proteomes" id="UP000611629">
    <property type="component" value="Unassembled WGS sequence"/>
</dbReference>
<accession>A0A974BHU2</accession>
<dbReference type="InterPro" id="IPR047817">
    <property type="entry name" value="ABC2_TM_bact-type"/>
</dbReference>
<name>A0A974BHU2_SEDHY</name>
<dbReference type="GO" id="GO:0043190">
    <property type="term" value="C:ATP-binding cassette (ABC) transporter complex"/>
    <property type="evidence" value="ECO:0007669"/>
    <property type="project" value="InterPro"/>
</dbReference>
<evidence type="ECO:0000256" key="2">
    <source>
        <dbReference type="ARBA" id="ARBA00022692"/>
    </source>
</evidence>
<keyword evidence="4 5" id="KW-0472">Membrane</keyword>
<comment type="caution">
    <text evidence="7">The sequence shown here is derived from an EMBL/GenBank/DDBJ whole genome shotgun (WGS) entry which is preliminary data.</text>
</comment>
<evidence type="ECO:0000259" key="6">
    <source>
        <dbReference type="PROSITE" id="PS51012"/>
    </source>
</evidence>
<comment type="subcellular location">
    <subcellularLocation>
        <location evidence="5">Cell membrane</location>
        <topology evidence="5">Multi-pass membrane protein</topology>
    </subcellularLocation>
    <subcellularLocation>
        <location evidence="1">Membrane</location>
        <topology evidence="1">Multi-pass membrane protein</topology>
    </subcellularLocation>
</comment>
<keyword evidence="5" id="KW-0813">Transport</keyword>
<dbReference type="PIRSF" id="PIRSF006648">
    <property type="entry name" value="DrrB"/>
    <property type="match status" value="1"/>
</dbReference>
<dbReference type="GO" id="GO:0140359">
    <property type="term" value="F:ABC-type transporter activity"/>
    <property type="evidence" value="ECO:0007669"/>
    <property type="project" value="InterPro"/>
</dbReference>
<sequence>MKNLKVLWTTMTLQMKNSFVRPMFRFCLLANPLVNTILLYEMFINSGQINFINYVILGAGLMGIWSCICFSSAGDINRERWYGTLSIIYTAPADFRLVIIGKILGNTILSLITFAVSFAAARLFFKGNFYAPQAYQFLISFISMILSFAVIAIFLAYLLTLSRKTTLYMNLIEYPVILVCGFVFPVDILPNWVQKISFSLPPTWAVKLLRMSVAGEVEASIFLDTFYKLVFITGIYVIIVILLYKIINKQVRKLGTLEMQ</sequence>
<feature type="transmembrane region" description="Helical" evidence="5">
    <location>
        <begin position="137"/>
        <end position="159"/>
    </location>
</feature>
<feature type="transmembrane region" description="Helical" evidence="5">
    <location>
        <begin position="106"/>
        <end position="125"/>
    </location>
</feature>
<evidence type="ECO:0000256" key="3">
    <source>
        <dbReference type="ARBA" id="ARBA00022989"/>
    </source>
</evidence>
<dbReference type="Pfam" id="PF01061">
    <property type="entry name" value="ABC2_membrane"/>
    <property type="match status" value="1"/>
</dbReference>
<dbReference type="RefSeq" id="WP_179236617.1">
    <property type="nucleotide sequence ID" value="NZ_JACBNQ010000001.1"/>
</dbReference>
<evidence type="ECO:0000313" key="8">
    <source>
        <dbReference type="Proteomes" id="UP000611629"/>
    </source>
</evidence>
<gene>
    <name evidence="7" type="ORF">HZF24_02205</name>
</gene>
<feature type="transmembrane region" description="Helical" evidence="5">
    <location>
        <begin position="226"/>
        <end position="244"/>
    </location>
</feature>
<feature type="transmembrane region" description="Helical" evidence="5">
    <location>
        <begin position="23"/>
        <end position="44"/>
    </location>
</feature>
<protein>
    <recommendedName>
        <fullName evidence="5">Transport permease protein</fullName>
    </recommendedName>
</protein>
<keyword evidence="2 5" id="KW-0812">Transmembrane</keyword>
<proteinExistence type="inferred from homology"/>
<keyword evidence="5" id="KW-1003">Cell membrane</keyword>
<evidence type="ECO:0000256" key="1">
    <source>
        <dbReference type="ARBA" id="ARBA00004141"/>
    </source>
</evidence>
<feature type="domain" description="ABC transmembrane type-2" evidence="6">
    <location>
        <begin position="13"/>
        <end position="250"/>
    </location>
</feature>
<organism evidence="7 8">
    <name type="scientific">Sedimentibacter hydroxybenzoicus DSM 7310</name>
    <dbReference type="NCBI Taxonomy" id="1123245"/>
    <lineage>
        <taxon>Bacteria</taxon>
        <taxon>Bacillati</taxon>
        <taxon>Bacillota</taxon>
        <taxon>Tissierellia</taxon>
        <taxon>Sedimentibacter</taxon>
    </lineage>
</organism>
<dbReference type="PANTHER" id="PTHR43027:SF1">
    <property type="entry name" value="DOXORUBICIN RESISTANCE ABC TRANSPORTER PERMEASE PROTEIN DRRC-RELATED"/>
    <property type="match status" value="1"/>
</dbReference>
<dbReference type="EMBL" id="JACBNQ010000001">
    <property type="protein sequence ID" value="NYB72950.1"/>
    <property type="molecule type" value="Genomic_DNA"/>
</dbReference>
<comment type="similarity">
    <text evidence="5">Belongs to the ABC-2 integral membrane protein family.</text>
</comment>
<evidence type="ECO:0000313" key="7">
    <source>
        <dbReference type="EMBL" id="NYB72950.1"/>
    </source>
</evidence>
<feature type="transmembrane region" description="Helical" evidence="5">
    <location>
        <begin position="171"/>
        <end position="193"/>
    </location>
</feature>
<evidence type="ECO:0000256" key="5">
    <source>
        <dbReference type="RuleBase" id="RU361157"/>
    </source>
</evidence>
<reference evidence="7" key="1">
    <citation type="submission" date="2020-07" db="EMBL/GenBank/DDBJ databases">
        <title>Genomic analysis of a strain of Sedimentibacter Hydroxybenzoicus DSM7310.</title>
        <authorList>
            <person name="Ma S."/>
        </authorList>
    </citation>
    <scope>NUCLEOTIDE SEQUENCE</scope>
    <source>
        <strain evidence="7">DSM 7310</strain>
    </source>
</reference>
<dbReference type="InterPro" id="IPR013525">
    <property type="entry name" value="ABC2_TM"/>
</dbReference>
<dbReference type="PANTHER" id="PTHR43027">
    <property type="entry name" value="DOXORUBICIN RESISTANCE ABC TRANSPORTER PERMEASE PROTEIN DRRC-RELATED"/>
    <property type="match status" value="1"/>
</dbReference>
<dbReference type="AlphaFoldDB" id="A0A974BHU2"/>
<keyword evidence="3 5" id="KW-1133">Transmembrane helix</keyword>
<evidence type="ECO:0000256" key="4">
    <source>
        <dbReference type="ARBA" id="ARBA00023136"/>
    </source>
</evidence>
<dbReference type="InterPro" id="IPR052902">
    <property type="entry name" value="ABC-2_transporter"/>
</dbReference>
<feature type="transmembrane region" description="Helical" evidence="5">
    <location>
        <begin position="51"/>
        <end position="74"/>
    </location>
</feature>
<dbReference type="InterPro" id="IPR000412">
    <property type="entry name" value="ABC_2_transport"/>
</dbReference>